<proteinExistence type="predicted"/>
<dbReference type="Gene3D" id="2.60.40.10">
    <property type="entry name" value="Immunoglobulins"/>
    <property type="match status" value="1"/>
</dbReference>
<dbReference type="RefSeq" id="WP_089822578.1">
    <property type="nucleotide sequence ID" value="NZ_FODV01000003.1"/>
</dbReference>
<organism evidence="1 2">
    <name type="scientific">Halogranum amylolyticum</name>
    <dbReference type="NCBI Taxonomy" id="660520"/>
    <lineage>
        <taxon>Archaea</taxon>
        <taxon>Methanobacteriati</taxon>
        <taxon>Methanobacteriota</taxon>
        <taxon>Stenosarchaea group</taxon>
        <taxon>Halobacteria</taxon>
        <taxon>Halobacteriales</taxon>
        <taxon>Haloferacaceae</taxon>
    </lineage>
</organism>
<gene>
    <name evidence="1" type="ORF">SAMN04487948_103306</name>
</gene>
<evidence type="ECO:0008006" key="3">
    <source>
        <dbReference type="Google" id="ProtNLM"/>
    </source>
</evidence>
<accession>A0A1H8QTF5</accession>
<dbReference type="OrthoDB" id="376803at2157"/>
<protein>
    <recommendedName>
        <fullName evidence="3">CARDB protein</fullName>
    </recommendedName>
</protein>
<sequence length="95" mass="10637">MTAEVKVSEFDYGESDDGKLRVTATVRNETDEPTTVTLIANVTAGKGEKKQELDRSERFEIDDGSSADASFTFDVPYTRFERNGSLDLEVHSERQ</sequence>
<evidence type="ECO:0000313" key="1">
    <source>
        <dbReference type="EMBL" id="SEO57569.1"/>
    </source>
</evidence>
<name>A0A1H8QTF5_9EURY</name>
<reference evidence="2" key="1">
    <citation type="submission" date="2016-10" db="EMBL/GenBank/DDBJ databases">
        <authorList>
            <person name="Varghese N."/>
            <person name="Submissions S."/>
        </authorList>
    </citation>
    <scope>NUCLEOTIDE SEQUENCE [LARGE SCALE GENOMIC DNA]</scope>
    <source>
        <strain evidence="2">CGMCC 1.10121</strain>
    </source>
</reference>
<dbReference type="AlphaFoldDB" id="A0A1H8QTF5"/>
<keyword evidence="2" id="KW-1185">Reference proteome</keyword>
<dbReference type="Proteomes" id="UP000199126">
    <property type="component" value="Unassembled WGS sequence"/>
</dbReference>
<dbReference type="EMBL" id="FODV01000003">
    <property type="protein sequence ID" value="SEO57569.1"/>
    <property type="molecule type" value="Genomic_DNA"/>
</dbReference>
<evidence type="ECO:0000313" key="2">
    <source>
        <dbReference type="Proteomes" id="UP000199126"/>
    </source>
</evidence>
<dbReference type="InterPro" id="IPR013783">
    <property type="entry name" value="Ig-like_fold"/>
</dbReference>